<accession>A0ABT7AG89</accession>
<name>A0ABT7AG89_9HYPH</name>
<dbReference type="Proteomes" id="UP001321492">
    <property type="component" value="Unassembled WGS sequence"/>
</dbReference>
<feature type="domain" description="HTH tetR-type" evidence="5">
    <location>
        <begin position="20"/>
        <end position="80"/>
    </location>
</feature>
<reference evidence="6 7" key="1">
    <citation type="submission" date="2023-05" db="EMBL/GenBank/DDBJ databases">
        <title>Chelatococcus sp. nov., a moderately thermophilic bacterium isolated from hot spring microbial mat.</title>
        <authorList>
            <person name="Hu C.-J."/>
            <person name="Li W.-J."/>
        </authorList>
    </citation>
    <scope>NUCLEOTIDE SEQUENCE [LARGE SCALE GENOMIC DNA]</scope>
    <source>
        <strain evidence="6 7">SYSU G07232</strain>
    </source>
</reference>
<comment type="caution">
    <text evidence="6">The sequence shown here is derived from an EMBL/GenBank/DDBJ whole genome shotgun (WGS) entry which is preliminary data.</text>
</comment>
<dbReference type="InterPro" id="IPR001647">
    <property type="entry name" value="HTH_TetR"/>
</dbReference>
<dbReference type="SUPFAM" id="SSF46689">
    <property type="entry name" value="Homeodomain-like"/>
    <property type="match status" value="1"/>
</dbReference>
<keyword evidence="2 4" id="KW-0238">DNA-binding</keyword>
<evidence type="ECO:0000313" key="6">
    <source>
        <dbReference type="EMBL" id="MDJ1158385.1"/>
    </source>
</evidence>
<organism evidence="6 7">
    <name type="scientific">Chelatococcus albus</name>
    <dbReference type="NCBI Taxonomy" id="3047466"/>
    <lineage>
        <taxon>Bacteria</taxon>
        <taxon>Pseudomonadati</taxon>
        <taxon>Pseudomonadota</taxon>
        <taxon>Alphaproteobacteria</taxon>
        <taxon>Hyphomicrobiales</taxon>
        <taxon>Chelatococcaceae</taxon>
        <taxon>Chelatococcus</taxon>
    </lineage>
</organism>
<dbReference type="PRINTS" id="PR00455">
    <property type="entry name" value="HTHTETR"/>
</dbReference>
<dbReference type="Gene3D" id="1.10.357.10">
    <property type="entry name" value="Tetracycline Repressor, domain 2"/>
    <property type="match status" value="1"/>
</dbReference>
<evidence type="ECO:0000256" key="4">
    <source>
        <dbReference type="PROSITE-ProRule" id="PRU00335"/>
    </source>
</evidence>
<evidence type="ECO:0000256" key="2">
    <source>
        <dbReference type="ARBA" id="ARBA00023125"/>
    </source>
</evidence>
<dbReference type="SUPFAM" id="SSF48498">
    <property type="entry name" value="Tetracyclin repressor-like, C-terminal domain"/>
    <property type="match status" value="1"/>
</dbReference>
<evidence type="ECO:0000259" key="5">
    <source>
        <dbReference type="PROSITE" id="PS50977"/>
    </source>
</evidence>
<proteinExistence type="predicted"/>
<protein>
    <submittedName>
        <fullName evidence="6">TetR/AcrR family transcriptional regulator</fullName>
    </submittedName>
</protein>
<feature type="DNA-binding region" description="H-T-H motif" evidence="4">
    <location>
        <begin position="43"/>
        <end position="62"/>
    </location>
</feature>
<dbReference type="InterPro" id="IPR011075">
    <property type="entry name" value="TetR_C"/>
</dbReference>
<dbReference type="PROSITE" id="PS50977">
    <property type="entry name" value="HTH_TETR_2"/>
    <property type="match status" value="1"/>
</dbReference>
<dbReference type="Pfam" id="PF16859">
    <property type="entry name" value="TetR_C_11"/>
    <property type="match status" value="1"/>
</dbReference>
<dbReference type="InterPro" id="IPR036271">
    <property type="entry name" value="Tet_transcr_reg_TetR-rel_C_sf"/>
</dbReference>
<dbReference type="Pfam" id="PF00440">
    <property type="entry name" value="TetR_N"/>
    <property type="match status" value="1"/>
</dbReference>
<evidence type="ECO:0000313" key="7">
    <source>
        <dbReference type="Proteomes" id="UP001321492"/>
    </source>
</evidence>
<gene>
    <name evidence="6" type="ORF">QNA08_09085</name>
</gene>
<keyword evidence="3" id="KW-0804">Transcription</keyword>
<keyword evidence="1" id="KW-0805">Transcription regulation</keyword>
<evidence type="ECO:0000256" key="3">
    <source>
        <dbReference type="ARBA" id="ARBA00023163"/>
    </source>
</evidence>
<dbReference type="InterPro" id="IPR009057">
    <property type="entry name" value="Homeodomain-like_sf"/>
</dbReference>
<evidence type="ECO:0000256" key="1">
    <source>
        <dbReference type="ARBA" id="ARBA00023015"/>
    </source>
</evidence>
<dbReference type="EMBL" id="JASJEV010000005">
    <property type="protein sequence ID" value="MDJ1158385.1"/>
    <property type="molecule type" value="Genomic_DNA"/>
</dbReference>
<dbReference type="PANTHER" id="PTHR30055">
    <property type="entry name" value="HTH-TYPE TRANSCRIPTIONAL REGULATOR RUTR"/>
    <property type="match status" value="1"/>
</dbReference>
<dbReference type="PANTHER" id="PTHR30055:SF223">
    <property type="entry name" value="HTH-TYPE TRANSCRIPTIONAL REGULATOR UIDR"/>
    <property type="match status" value="1"/>
</dbReference>
<sequence>MERRPRETSLRSRGRRGNAEARQRAVLDAALEVFLAKGFAAARLDDIAARAGVAKGTIYLYFRDKEHLFQALLREAVGPVITRVEGLLPSFAGSTGDLLHMIAELMDREILQTRRKDLLRLIIAEGPRFPWLSEFYWREVVSRGLAIIRAVGARAVARGEFASDALERFPQLLPAPMLVAVIWGALFDRFDKLDTRALLDAHVDILVRGLARRDS</sequence>
<dbReference type="RefSeq" id="WP_283740387.1">
    <property type="nucleotide sequence ID" value="NZ_JASJEV010000005.1"/>
</dbReference>
<keyword evidence="7" id="KW-1185">Reference proteome</keyword>
<dbReference type="InterPro" id="IPR050109">
    <property type="entry name" value="HTH-type_TetR-like_transc_reg"/>
</dbReference>